<evidence type="ECO:0000256" key="2">
    <source>
        <dbReference type="ARBA" id="ARBA00022490"/>
    </source>
</evidence>
<dbReference type="CDD" id="cd03761">
    <property type="entry name" value="proteasome_beta_type_5"/>
    <property type="match status" value="1"/>
</dbReference>
<dbReference type="InterPro" id="IPR000243">
    <property type="entry name" value="Pept_T1A_subB"/>
</dbReference>
<organism evidence="13">
    <name type="scientific">Rhipicephalus zambeziensis</name>
    <dbReference type="NCBI Taxonomy" id="60191"/>
    <lineage>
        <taxon>Eukaryota</taxon>
        <taxon>Metazoa</taxon>
        <taxon>Ecdysozoa</taxon>
        <taxon>Arthropoda</taxon>
        <taxon>Chelicerata</taxon>
        <taxon>Arachnida</taxon>
        <taxon>Acari</taxon>
        <taxon>Parasitiformes</taxon>
        <taxon>Ixodida</taxon>
        <taxon>Ixodoidea</taxon>
        <taxon>Ixodidae</taxon>
        <taxon>Rhipicephalinae</taxon>
        <taxon>Rhipicephalus</taxon>
        <taxon>Rhipicephalus</taxon>
    </lineage>
</organism>
<dbReference type="InterPro" id="IPR001353">
    <property type="entry name" value="Proteasome_sua/b"/>
</dbReference>
<dbReference type="Gene3D" id="3.60.20.10">
    <property type="entry name" value="Glutamine Phosphoribosylpyrophosphate, subunit 1, domain 1"/>
    <property type="match status" value="1"/>
</dbReference>
<reference evidence="13" key="1">
    <citation type="journal article" date="2017" name="Parasit. Vectors">
        <title>Sialotranscriptomics of Rhipicephalus zambeziensis reveals intricate expression profiles of secretory proteins and suggests tight temporal transcriptional regulation during blood-feeding.</title>
        <authorList>
            <person name="de Castro M.H."/>
            <person name="de Klerk D."/>
            <person name="Pienaar R."/>
            <person name="Rees D.J.G."/>
            <person name="Mans B.J."/>
        </authorList>
    </citation>
    <scope>NUCLEOTIDE SEQUENCE</scope>
    <source>
        <tissue evidence="13">Salivary glands</tissue>
    </source>
</reference>
<comment type="subunit">
    <text evidence="10">The 26S proteasome consists of a 20S proteasome core and two 19S regulatory subunits. The 20S proteasome core is composed of 28 subunits that are arranged in four stacked rings, resulting in a barrel-shaped structure. The two end rings are each formed by seven alpha subunits, and the two central rings are each formed by seven beta subunits. The catalytic chamber with the active sites is on the inside of the barrel.</text>
</comment>
<dbReference type="SUPFAM" id="SSF56235">
    <property type="entry name" value="N-terminal nucleophile aminohydrolases (Ntn hydrolases)"/>
    <property type="match status" value="1"/>
</dbReference>
<dbReference type="EMBL" id="GFPF01005506">
    <property type="protein sequence ID" value="MAA16652.1"/>
    <property type="molecule type" value="Transcribed_RNA"/>
</dbReference>
<dbReference type="PANTHER" id="PTHR32194">
    <property type="entry name" value="METALLOPROTEASE TLDD"/>
    <property type="match status" value="1"/>
</dbReference>
<keyword evidence="7" id="KW-0865">Zymogen</keyword>
<evidence type="ECO:0000256" key="9">
    <source>
        <dbReference type="ARBA" id="ARBA00024953"/>
    </source>
</evidence>
<evidence type="ECO:0000256" key="3">
    <source>
        <dbReference type="ARBA" id="ARBA00022670"/>
    </source>
</evidence>
<keyword evidence="4" id="KW-0888">Threonine protease</keyword>
<keyword evidence="2 12" id="KW-0963">Cytoplasm</keyword>
<evidence type="ECO:0000313" key="13">
    <source>
        <dbReference type="EMBL" id="MAA16652.1"/>
    </source>
</evidence>
<dbReference type="PANTHER" id="PTHR32194:SF3">
    <property type="entry name" value="PROTEASOME SUBUNIT BETA"/>
    <property type="match status" value="1"/>
</dbReference>
<dbReference type="GO" id="GO:0004298">
    <property type="term" value="F:threonine-type endopeptidase activity"/>
    <property type="evidence" value="ECO:0007669"/>
    <property type="project" value="UniProtKB-KW"/>
</dbReference>
<keyword evidence="8 12" id="KW-0539">Nucleus</keyword>
<feature type="active site" description="Nucleophile" evidence="11">
    <location>
        <position position="101"/>
    </location>
</feature>
<dbReference type="PROSITE" id="PS00854">
    <property type="entry name" value="PROTEASOME_BETA_1"/>
    <property type="match status" value="1"/>
</dbReference>
<keyword evidence="3" id="KW-0645">Protease</keyword>
<dbReference type="GO" id="GO:0005737">
    <property type="term" value="C:cytoplasm"/>
    <property type="evidence" value="ECO:0007669"/>
    <property type="project" value="UniProtKB-SubCell"/>
</dbReference>
<sequence>MALLWVASVAPADSNGHLPAVRNLCSIMALEDFLKADLRSGFGKASFDQQDLLAFGDAFGSNFKCHTQLALPPFANPKEGMTALLKDDSGKQIKIHYEKGTTTLAFKYKGGVIVAADSRATGGEYIGSQTVKKIIVINKYLLGTMAGGAADCVYWQRVLAERCRIYELRNRERISVAAASKLLANILYNYKGMGLSLGVMICGWDKRGPGLYYVDNEGNRLPGSLYSCGSGSTYAYGILDNGYNYDMSDEDAFELGRKAIFHATFRDSASGGIVRVYRVKETGWECISEEDCKDLYYKYQEEKMQ</sequence>
<comment type="subcellular location">
    <subcellularLocation>
        <location evidence="12">Cytoplasm</location>
    </subcellularLocation>
    <subcellularLocation>
        <location evidence="12">Nucleus</location>
    </subcellularLocation>
</comment>
<evidence type="ECO:0000256" key="12">
    <source>
        <dbReference type="RuleBase" id="RU004203"/>
    </source>
</evidence>
<dbReference type="InterPro" id="IPR029055">
    <property type="entry name" value="Ntn_hydrolases_N"/>
</dbReference>
<evidence type="ECO:0000256" key="7">
    <source>
        <dbReference type="ARBA" id="ARBA00023145"/>
    </source>
</evidence>
<comment type="subunit">
    <text evidence="12">Component of the proteasome complex.</text>
</comment>
<name>A0A224YS55_9ACAR</name>
<dbReference type="GO" id="GO:0051603">
    <property type="term" value="P:proteolysis involved in protein catabolic process"/>
    <property type="evidence" value="ECO:0007669"/>
    <property type="project" value="InterPro"/>
</dbReference>
<comment type="catalytic activity">
    <reaction evidence="1">
        <text>Cleavage of peptide bonds with very broad specificity.</text>
        <dbReference type="EC" id="3.4.25.1"/>
    </reaction>
</comment>
<dbReference type="PROSITE" id="PS51476">
    <property type="entry name" value="PROTEASOME_BETA_2"/>
    <property type="match status" value="1"/>
</dbReference>
<evidence type="ECO:0000256" key="5">
    <source>
        <dbReference type="ARBA" id="ARBA00022801"/>
    </source>
</evidence>
<proteinExistence type="inferred from homology"/>
<comment type="similarity">
    <text evidence="12">Belongs to the peptidase T1B family.</text>
</comment>
<dbReference type="GO" id="GO:0005839">
    <property type="term" value="C:proteasome core complex"/>
    <property type="evidence" value="ECO:0007669"/>
    <property type="project" value="InterPro"/>
</dbReference>
<accession>A0A224YS55</accession>
<comment type="function">
    <text evidence="9">Non-catalytic component of the proteasome, a multicatalytic proteinase complex which is characterized by its ability to cleave peptides with Arg, Phe, Tyr, Leu, and Glu adjacent to the leaving group at neutral or slightly basic pH. The proteasome has an ATP-dependent proteolytic activity.</text>
</comment>
<dbReference type="FunFam" id="3.60.20.10:FF:000051">
    <property type="entry name" value="Proteasome subunit beta"/>
    <property type="match status" value="1"/>
</dbReference>
<keyword evidence="6 12" id="KW-0647">Proteasome</keyword>
<protein>
    <recommendedName>
        <fullName evidence="12">Proteasome subunit beta</fullName>
    </recommendedName>
</protein>
<dbReference type="InterPro" id="IPR016050">
    <property type="entry name" value="Proteasome_bsu_CS"/>
</dbReference>
<dbReference type="GO" id="GO:0005634">
    <property type="term" value="C:nucleus"/>
    <property type="evidence" value="ECO:0007669"/>
    <property type="project" value="UniProtKB-SubCell"/>
</dbReference>
<keyword evidence="5" id="KW-0378">Hydrolase</keyword>
<evidence type="ECO:0000256" key="11">
    <source>
        <dbReference type="PIRSR" id="PIRSR600243-1"/>
    </source>
</evidence>
<evidence type="ECO:0000256" key="4">
    <source>
        <dbReference type="ARBA" id="ARBA00022698"/>
    </source>
</evidence>
<dbReference type="Pfam" id="PF00227">
    <property type="entry name" value="Proteasome"/>
    <property type="match status" value="1"/>
</dbReference>
<evidence type="ECO:0000256" key="8">
    <source>
        <dbReference type="ARBA" id="ARBA00023242"/>
    </source>
</evidence>
<comment type="function">
    <text evidence="12">Component of the proteasome, a multicatalytic proteinase complex which is characterized by its ability to cleave peptides with Arg, Phe, Tyr, Leu, and Glu adjacent to the leaving group at neutral or slightly basic pH. The proteasome has an ATP-dependent proteolytic activity.</text>
</comment>
<dbReference type="PRINTS" id="PR00141">
    <property type="entry name" value="PROTEASOME"/>
</dbReference>
<evidence type="ECO:0000256" key="10">
    <source>
        <dbReference type="ARBA" id="ARBA00026071"/>
    </source>
</evidence>
<evidence type="ECO:0000256" key="1">
    <source>
        <dbReference type="ARBA" id="ARBA00001198"/>
    </source>
</evidence>
<dbReference type="AlphaFoldDB" id="A0A224YS55"/>
<dbReference type="InterPro" id="IPR023333">
    <property type="entry name" value="Proteasome_suB-type"/>
</dbReference>
<evidence type="ECO:0000256" key="6">
    <source>
        <dbReference type="ARBA" id="ARBA00022942"/>
    </source>
</evidence>